<feature type="region of interest" description="Disordered" evidence="1">
    <location>
        <begin position="130"/>
        <end position="155"/>
    </location>
</feature>
<dbReference type="EMBL" id="CP123443">
    <property type="protein sequence ID" value="WGK68137.1"/>
    <property type="molecule type" value="Genomic_DNA"/>
</dbReference>
<evidence type="ECO:0000313" key="3">
    <source>
        <dbReference type="Proteomes" id="UP001228690"/>
    </source>
</evidence>
<sequence>MPIILCSGFDKNLYSTVRIEGGIDRNTPIITLKKGDLALSLETIVRRACDLESDTEDGRIPESLYTMRYVILSGSRNDLDDTMAGFKKTYKLAAGSAIFAMLTETAKTWTLEDYLNELAREHEEMRQYRTNQVNKGNPMMLHEDSDSRGAEDPKV</sequence>
<dbReference type="Pfam" id="PF12646">
    <property type="entry name" value="DUF3783"/>
    <property type="match status" value="1"/>
</dbReference>
<evidence type="ECO:0000313" key="2">
    <source>
        <dbReference type="EMBL" id="WGK68137.1"/>
    </source>
</evidence>
<accession>A0ABY8MDU2</accession>
<dbReference type="RefSeq" id="WP_326926303.1">
    <property type="nucleotide sequence ID" value="NZ_CP123443.1"/>
</dbReference>
<keyword evidence="3" id="KW-1185">Reference proteome</keyword>
<name>A0ABY8MDU2_9SPIO</name>
<reference evidence="2 3" key="1">
    <citation type="submission" date="2023-04" db="EMBL/GenBank/DDBJ databases">
        <title>Spirochaete genome identified in red abalone sample constitutes a novel genus.</title>
        <authorList>
            <person name="Sharma S.P."/>
            <person name="Purcell C.M."/>
            <person name="Hyde J.R."/>
            <person name="Severin A.J."/>
        </authorList>
    </citation>
    <scope>NUCLEOTIDE SEQUENCE [LARGE SCALE GENOMIC DNA]</scope>
    <source>
        <strain evidence="2 3">SP-2023</strain>
    </source>
</reference>
<organism evidence="2 3">
    <name type="scientific">Candidatus Haliotispira prima</name>
    <dbReference type="NCBI Taxonomy" id="3034016"/>
    <lineage>
        <taxon>Bacteria</taxon>
        <taxon>Pseudomonadati</taxon>
        <taxon>Spirochaetota</taxon>
        <taxon>Spirochaetia</taxon>
        <taxon>Spirochaetales</taxon>
        <taxon>Spirochaetaceae</taxon>
        <taxon>Candidatus Haliotispira</taxon>
    </lineage>
</organism>
<proteinExistence type="predicted"/>
<protein>
    <submittedName>
        <fullName evidence="2">DUF3783 domain-containing protein</fullName>
    </submittedName>
</protein>
<dbReference type="InterPro" id="IPR016621">
    <property type="entry name" value="UCP014543"/>
</dbReference>
<dbReference type="Proteomes" id="UP001228690">
    <property type="component" value="Chromosome"/>
</dbReference>
<evidence type="ECO:0000256" key="1">
    <source>
        <dbReference type="SAM" id="MobiDB-lite"/>
    </source>
</evidence>
<gene>
    <name evidence="2" type="ORF">P0082_06530</name>
</gene>
<feature type="compositionally biased region" description="Basic and acidic residues" evidence="1">
    <location>
        <begin position="141"/>
        <end position="155"/>
    </location>
</feature>